<name>A0A640VSR6_9RHOB</name>
<dbReference type="RefSeq" id="WP_159978421.1">
    <property type="nucleotide sequence ID" value="NZ_BLIV01000005.1"/>
</dbReference>
<dbReference type="InterPro" id="IPR036291">
    <property type="entry name" value="NAD(P)-bd_dom_sf"/>
</dbReference>
<feature type="domain" description="Saccharopine dehydrogenase-like C-terminal" evidence="2">
    <location>
        <begin position="141"/>
        <end position="387"/>
    </location>
</feature>
<sequence length="410" mass="45057">MDHVLVVGAGGVGAVAVAKMAMRPEIFKKITLASRTLSKCDAIAADVKTRTGVTVDTAQLDAMDVAATVAVIRESGAELLLNLALPYQDLALMDACLEAGIHYLDTANYEPPEDAHFEYKWQWAYQERFREKGLTAILGSGFDPGVTSIFATWIRKHKLDGIRLIDILDCNGGDNGKPFATNFNPEINIREVTAPARHWENGAWVQTPAMTQKVAFDFPAVGEKNMYLMYHEELESLTTHFPEIERARFWMTFGDAYINHVTVLQNIGMTRIDPVVHEGKEIIPLQFLKTVLPDPSDLGALTKGKTCIGDIITGPTADGEKTYYIYNICDHEACFEEVGSQAVAYTTGVPAMIGAALVMQGIWRDPGVWNTEQLDPDAFMAMLNSDGLPWQVVELDSHPAFGETEAEAAA</sequence>
<dbReference type="Gene3D" id="3.30.360.10">
    <property type="entry name" value="Dihydrodipicolinate Reductase, domain 2"/>
    <property type="match status" value="1"/>
</dbReference>
<feature type="domain" description="Saccharopine dehydrogenase NADP binding" evidence="1">
    <location>
        <begin position="4"/>
        <end position="137"/>
    </location>
</feature>
<accession>A0A640VSR6</accession>
<dbReference type="Pfam" id="PF03435">
    <property type="entry name" value="Sacchrp_dh_NADP"/>
    <property type="match status" value="1"/>
</dbReference>
<reference evidence="3 4" key="1">
    <citation type="submission" date="2019-12" db="EMBL/GenBank/DDBJ databases">
        <title>Roseobacter cerasinus sp. nov., isolated from seawater around aquaculture.</title>
        <authorList>
            <person name="Muramatsu S."/>
            <person name="Takabe Y."/>
            <person name="Mori K."/>
            <person name="Takaichi S."/>
            <person name="Hanada S."/>
        </authorList>
    </citation>
    <scope>NUCLEOTIDE SEQUENCE [LARGE SCALE GENOMIC DNA]</scope>
    <source>
        <strain evidence="3 4">AI77</strain>
    </source>
</reference>
<keyword evidence="4" id="KW-1185">Reference proteome</keyword>
<organism evidence="3 4">
    <name type="scientific">Roseobacter cerasinus</name>
    <dbReference type="NCBI Taxonomy" id="2602289"/>
    <lineage>
        <taxon>Bacteria</taxon>
        <taxon>Pseudomonadati</taxon>
        <taxon>Pseudomonadota</taxon>
        <taxon>Alphaproteobacteria</taxon>
        <taxon>Rhodobacterales</taxon>
        <taxon>Roseobacteraceae</taxon>
        <taxon>Roseobacter</taxon>
    </lineage>
</organism>
<dbReference type="Pfam" id="PF16653">
    <property type="entry name" value="Sacchrp_dh_C"/>
    <property type="match status" value="1"/>
</dbReference>
<dbReference type="PANTHER" id="PTHR43796">
    <property type="entry name" value="CARBOXYNORSPERMIDINE SYNTHASE"/>
    <property type="match status" value="1"/>
</dbReference>
<dbReference type="AlphaFoldDB" id="A0A640VSR6"/>
<dbReference type="SUPFAM" id="SSF51735">
    <property type="entry name" value="NAD(P)-binding Rossmann-fold domains"/>
    <property type="match status" value="1"/>
</dbReference>
<dbReference type="PANTHER" id="PTHR43796:SF2">
    <property type="entry name" value="CARBOXYNORSPERMIDINE SYNTHASE"/>
    <property type="match status" value="1"/>
</dbReference>
<proteinExistence type="predicted"/>
<dbReference type="InterPro" id="IPR032095">
    <property type="entry name" value="Sacchrp_dh-like_C"/>
</dbReference>
<dbReference type="EMBL" id="BLIV01000005">
    <property type="protein sequence ID" value="GFE51069.1"/>
    <property type="molecule type" value="Genomic_DNA"/>
</dbReference>
<evidence type="ECO:0000313" key="4">
    <source>
        <dbReference type="Proteomes" id="UP000436522"/>
    </source>
</evidence>
<dbReference type="Proteomes" id="UP000436522">
    <property type="component" value="Unassembled WGS sequence"/>
</dbReference>
<gene>
    <name evidence="3" type="primary">lys1</name>
    <name evidence="3" type="ORF">So717_28220</name>
</gene>
<protein>
    <submittedName>
        <fullName evidence="3">Saccharopine dehydrogenase</fullName>
    </submittedName>
</protein>
<comment type="caution">
    <text evidence="3">The sequence shown here is derived from an EMBL/GenBank/DDBJ whole genome shotgun (WGS) entry which is preliminary data.</text>
</comment>
<dbReference type="Gene3D" id="3.40.50.720">
    <property type="entry name" value="NAD(P)-binding Rossmann-like Domain"/>
    <property type="match status" value="1"/>
</dbReference>
<dbReference type="OrthoDB" id="9769367at2"/>
<evidence type="ECO:0000259" key="1">
    <source>
        <dbReference type="Pfam" id="PF03435"/>
    </source>
</evidence>
<evidence type="ECO:0000313" key="3">
    <source>
        <dbReference type="EMBL" id="GFE51069.1"/>
    </source>
</evidence>
<evidence type="ECO:0000259" key="2">
    <source>
        <dbReference type="Pfam" id="PF16653"/>
    </source>
</evidence>
<dbReference type="InterPro" id="IPR005097">
    <property type="entry name" value="Sacchrp_dh_NADP-bd"/>
</dbReference>